<sequence length="207" mass="23711">MLLCHQTGCTSFLGIRTVNNIVYPTCRAACDALGLLQDDREWEVTLQEVALTVTPAELRALLTHIFAYCDVSNPKKLWERTWNIMPEDIPYICSISLNLPDLHIDDSDLKDYMLYEFEACLNHCSKSLIDFGLCSPPAHLMSVIRNRLLMEENGYDRRLLAIEKDNLLPKLNESQRQIFNLIVNVYLNNEQQLVFVYGHGGTGKTFL</sequence>
<keyword evidence="1 3" id="KW-0347">Helicase</keyword>
<name>A0A699TQH8_TANCI</name>
<dbReference type="GO" id="GO:0005524">
    <property type="term" value="F:ATP binding"/>
    <property type="evidence" value="ECO:0007669"/>
    <property type="project" value="UniProtKB-KW"/>
</dbReference>
<dbReference type="GO" id="GO:0000723">
    <property type="term" value="P:telomere maintenance"/>
    <property type="evidence" value="ECO:0007669"/>
    <property type="project" value="InterPro"/>
</dbReference>
<keyword evidence="1" id="KW-0378">Hydrolase</keyword>
<feature type="non-terminal residue" evidence="3">
    <location>
        <position position="207"/>
    </location>
</feature>
<dbReference type="Gene3D" id="3.40.50.300">
    <property type="entry name" value="P-loop containing nucleotide triphosphate hydrolases"/>
    <property type="match status" value="1"/>
</dbReference>
<dbReference type="InterPro" id="IPR010285">
    <property type="entry name" value="DNA_helicase_pif1-like_DEAD"/>
</dbReference>
<dbReference type="GO" id="GO:0006310">
    <property type="term" value="P:DNA recombination"/>
    <property type="evidence" value="ECO:0007669"/>
    <property type="project" value="UniProtKB-KW"/>
</dbReference>
<evidence type="ECO:0000259" key="2">
    <source>
        <dbReference type="Pfam" id="PF05970"/>
    </source>
</evidence>
<dbReference type="GO" id="GO:0006281">
    <property type="term" value="P:DNA repair"/>
    <property type="evidence" value="ECO:0007669"/>
    <property type="project" value="UniProtKB-KW"/>
</dbReference>
<comment type="cofactor">
    <cofactor evidence="1">
        <name>Mg(2+)</name>
        <dbReference type="ChEBI" id="CHEBI:18420"/>
    </cofactor>
</comment>
<comment type="similarity">
    <text evidence="1">Belongs to the helicase family.</text>
</comment>
<dbReference type="EC" id="5.6.2.3" evidence="1"/>
<dbReference type="InterPro" id="IPR027417">
    <property type="entry name" value="P-loop_NTPase"/>
</dbReference>
<keyword evidence="1" id="KW-0547">Nucleotide-binding</keyword>
<dbReference type="EMBL" id="BKCJ011265063">
    <property type="protein sequence ID" value="GFD12357.1"/>
    <property type="molecule type" value="Genomic_DNA"/>
</dbReference>
<keyword evidence="1" id="KW-0233">DNA recombination</keyword>
<proteinExistence type="inferred from homology"/>
<comment type="caution">
    <text evidence="3">The sequence shown here is derived from an EMBL/GenBank/DDBJ whole genome shotgun (WGS) entry which is preliminary data.</text>
</comment>
<keyword evidence="1" id="KW-0067">ATP-binding</keyword>
<dbReference type="GO" id="GO:0016787">
    <property type="term" value="F:hydrolase activity"/>
    <property type="evidence" value="ECO:0007669"/>
    <property type="project" value="UniProtKB-KW"/>
</dbReference>
<dbReference type="Pfam" id="PF05970">
    <property type="entry name" value="PIF1"/>
    <property type="match status" value="1"/>
</dbReference>
<evidence type="ECO:0000256" key="1">
    <source>
        <dbReference type="RuleBase" id="RU363044"/>
    </source>
</evidence>
<accession>A0A699TQH8</accession>
<dbReference type="PANTHER" id="PTHR10492">
    <property type="match status" value="1"/>
</dbReference>
<feature type="domain" description="DNA helicase Pif1-like DEAD-box helicase" evidence="2">
    <location>
        <begin position="170"/>
        <end position="207"/>
    </location>
</feature>
<gene>
    <name evidence="3" type="ORF">Tci_884326</name>
</gene>
<keyword evidence="1" id="KW-0234">DNA repair</keyword>
<protein>
    <recommendedName>
        <fullName evidence="1">ATP-dependent DNA helicase</fullName>
        <ecNumber evidence="1">5.6.2.3</ecNumber>
    </recommendedName>
</protein>
<reference evidence="3" key="1">
    <citation type="journal article" date="2019" name="Sci. Rep.">
        <title>Draft genome of Tanacetum cinerariifolium, the natural source of mosquito coil.</title>
        <authorList>
            <person name="Yamashiro T."/>
            <person name="Shiraishi A."/>
            <person name="Satake H."/>
            <person name="Nakayama K."/>
        </authorList>
    </citation>
    <scope>NUCLEOTIDE SEQUENCE</scope>
</reference>
<dbReference type="PANTHER" id="PTHR10492:SF96">
    <property type="entry name" value="ATP-DEPENDENT DNA HELICASE"/>
    <property type="match status" value="1"/>
</dbReference>
<organism evidence="3">
    <name type="scientific">Tanacetum cinerariifolium</name>
    <name type="common">Dalmatian daisy</name>
    <name type="synonym">Chrysanthemum cinerariifolium</name>
    <dbReference type="NCBI Taxonomy" id="118510"/>
    <lineage>
        <taxon>Eukaryota</taxon>
        <taxon>Viridiplantae</taxon>
        <taxon>Streptophyta</taxon>
        <taxon>Embryophyta</taxon>
        <taxon>Tracheophyta</taxon>
        <taxon>Spermatophyta</taxon>
        <taxon>Magnoliopsida</taxon>
        <taxon>eudicotyledons</taxon>
        <taxon>Gunneridae</taxon>
        <taxon>Pentapetalae</taxon>
        <taxon>asterids</taxon>
        <taxon>campanulids</taxon>
        <taxon>Asterales</taxon>
        <taxon>Asteraceae</taxon>
        <taxon>Asteroideae</taxon>
        <taxon>Anthemideae</taxon>
        <taxon>Anthemidinae</taxon>
        <taxon>Tanacetum</taxon>
    </lineage>
</organism>
<comment type="catalytic activity">
    <reaction evidence="1">
        <text>ATP + H2O = ADP + phosphate + H(+)</text>
        <dbReference type="Rhea" id="RHEA:13065"/>
        <dbReference type="ChEBI" id="CHEBI:15377"/>
        <dbReference type="ChEBI" id="CHEBI:15378"/>
        <dbReference type="ChEBI" id="CHEBI:30616"/>
        <dbReference type="ChEBI" id="CHEBI:43474"/>
        <dbReference type="ChEBI" id="CHEBI:456216"/>
        <dbReference type="EC" id="5.6.2.3"/>
    </reaction>
</comment>
<evidence type="ECO:0000313" key="3">
    <source>
        <dbReference type="EMBL" id="GFD12357.1"/>
    </source>
</evidence>
<keyword evidence="1" id="KW-0227">DNA damage</keyword>
<dbReference type="AlphaFoldDB" id="A0A699TQH8"/>
<dbReference type="GO" id="GO:0043139">
    <property type="term" value="F:5'-3' DNA helicase activity"/>
    <property type="evidence" value="ECO:0007669"/>
    <property type="project" value="UniProtKB-EC"/>
</dbReference>
<dbReference type="SUPFAM" id="SSF52540">
    <property type="entry name" value="P-loop containing nucleoside triphosphate hydrolases"/>
    <property type="match status" value="1"/>
</dbReference>